<dbReference type="Gene3D" id="3.40.190.170">
    <property type="entry name" value="Bacterial extracellular solute-binding protein, family 7"/>
    <property type="match status" value="1"/>
</dbReference>
<dbReference type="CDD" id="cd13603">
    <property type="entry name" value="PBP2_TRAP_Siap_TeaA_like"/>
    <property type="match status" value="1"/>
</dbReference>
<proteinExistence type="predicted"/>
<protein>
    <submittedName>
        <fullName evidence="3">TRAP-type C4-dicarboxylate transport system substrate-binding protein</fullName>
    </submittedName>
</protein>
<name>A0A4R3MRH2_9FIRM</name>
<dbReference type="GO" id="GO:0055085">
    <property type="term" value="P:transmembrane transport"/>
    <property type="evidence" value="ECO:0007669"/>
    <property type="project" value="InterPro"/>
</dbReference>
<dbReference type="Pfam" id="PF03480">
    <property type="entry name" value="DctP"/>
    <property type="match status" value="1"/>
</dbReference>
<dbReference type="RefSeq" id="WP_132249737.1">
    <property type="nucleotide sequence ID" value="NZ_SMAL01000001.1"/>
</dbReference>
<dbReference type="InterPro" id="IPR018389">
    <property type="entry name" value="DctP_fam"/>
</dbReference>
<dbReference type="PANTHER" id="PTHR33376:SF4">
    <property type="entry name" value="SIALIC ACID-BINDING PERIPLASMIC PROTEIN SIAP"/>
    <property type="match status" value="1"/>
</dbReference>
<dbReference type="EMBL" id="SMAL01000001">
    <property type="protein sequence ID" value="TCT17113.1"/>
    <property type="molecule type" value="Genomic_DNA"/>
</dbReference>
<evidence type="ECO:0000313" key="4">
    <source>
        <dbReference type="Proteomes" id="UP000294902"/>
    </source>
</evidence>
<dbReference type="OrthoDB" id="9815946at2"/>
<feature type="chain" id="PRO_5020852311" evidence="2">
    <location>
        <begin position="28"/>
        <end position="336"/>
    </location>
</feature>
<evidence type="ECO:0000256" key="1">
    <source>
        <dbReference type="ARBA" id="ARBA00022729"/>
    </source>
</evidence>
<organism evidence="3 4">
    <name type="scientific">Natranaerovirga pectinivora</name>
    <dbReference type="NCBI Taxonomy" id="682400"/>
    <lineage>
        <taxon>Bacteria</taxon>
        <taxon>Bacillati</taxon>
        <taxon>Bacillota</taxon>
        <taxon>Clostridia</taxon>
        <taxon>Lachnospirales</taxon>
        <taxon>Natranaerovirgaceae</taxon>
        <taxon>Natranaerovirga</taxon>
    </lineage>
</organism>
<dbReference type="NCBIfam" id="NF037995">
    <property type="entry name" value="TRAP_S1"/>
    <property type="match status" value="1"/>
</dbReference>
<dbReference type="PANTHER" id="PTHR33376">
    <property type="match status" value="1"/>
</dbReference>
<comment type="caution">
    <text evidence="3">The sequence shown here is derived from an EMBL/GenBank/DDBJ whole genome shotgun (WGS) entry which is preliminary data.</text>
</comment>
<accession>A0A4R3MRH2</accession>
<evidence type="ECO:0000313" key="3">
    <source>
        <dbReference type="EMBL" id="TCT17113.1"/>
    </source>
</evidence>
<dbReference type="AlphaFoldDB" id="A0A4R3MRH2"/>
<feature type="signal peptide" evidence="2">
    <location>
        <begin position="1"/>
        <end position="27"/>
    </location>
</feature>
<gene>
    <name evidence="3" type="ORF">EDC18_101410</name>
</gene>
<keyword evidence="4" id="KW-1185">Reference proteome</keyword>
<dbReference type="InterPro" id="IPR038404">
    <property type="entry name" value="TRAP_DctP_sf"/>
</dbReference>
<dbReference type="Proteomes" id="UP000294902">
    <property type="component" value="Unassembled WGS sequence"/>
</dbReference>
<reference evidence="3 4" key="1">
    <citation type="submission" date="2019-03" db="EMBL/GenBank/DDBJ databases">
        <title>Genomic Encyclopedia of Type Strains, Phase IV (KMG-IV): sequencing the most valuable type-strain genomes for metagenomic binning, comparative biology and taxonomic classification.</title>
        <authorList>
            <person name="Goeker M."/>
        </authorList>
    </citation>
    <scope>NUCLEOTIDE SEQUENCE [LARGE SCALE GENOMIC DNA]</scope>
    <source>
        <strain evidence="3 4">DSM 24629</strain>
    </source>
</reference>
<evidence type="ECO:0000256" key="2">
    <source>
        <dbReference type="SAM" id="SignalP"/>
    </source>
</evidence>
<sequence>MNKTIKKFLVVTLSIALVFSLTLPVYAKNNKDKGRKVPKVVLKVATPFREGHILADTAEKFKELVEQSSKGKIAVIIEAGLDTEENVNLRCASGDVDIQLTGGEPLEVFSPEYFFFNAPYVIKDYDHFLRVWNGPLGDESKALISENGNMKSLGTVFRGYRQMTSNKPISGPSDIANIKLRLPGVHTWISVWSQIGANPVAVPLTGLYQALADGTAEASEGDLTQIMSFNLAEVQSHLTITNHLCAVGYITINNDTYNSLKKQERRLVERAMKEASEWATQVTMDSDNARLEYLQNAGMTLGYPDADAIRELAKPAIEELFINEWPVTTWEEVLAQ</sequence>
<keyword evidence="1 2" id="KW-0732">Signal</keyword>